<dbReference type="AlphaFoldDB" id="A0A0F9U3H1"/>
<sequence length="165" mass="18134">MMDKIADRKRSWSIRGALWLGIVASIAIDGSVLAQSAEPVSPKLTDTLRDLLRKEMVSIEDASKQILSALVAGDNARVAELAQRIHDSFILQQSMTPEDRKNLMAAVPKGFVEQDRAFHAISAALTDAARSGDRAQQQEEFGKMIEACSACHAEYATDRFPKFAE</sequence>
<organism evidence="1">
    <name type="scientific">marine sediment metagenome</name>
    <dbReference type="NCBI Taxonomy" id="412755"/>
    <lineage>
        <taxon>unclassified sequences</taxon>
        <taxon>metagenomes</taxon>
        <taxon>ecological metagenomes</taxon>
    </lineage>
</organism>
<dbReference type="InterPro" id="IPR002321">
    <property type="entry name" value="Cyt_c_II"/>
</dbReference>
<dbReference type="GO" id="GO:0005506">
    <property type="term" value="F:iron ion binding"/>
    <property type="evidence" value="ECO:0007669"/>
    <property type="project" value="InterPro"/>
</dbReference>
<dbReference type="GO" id="GO:0009055">
    <property type="term" value="F:electron transfer activity"/>
    <property type="evidence" value="ECO:0007669"/>
    <property type="project" value="InterPro"/>
</dbReference>
<dbReference type="InterPro" id="IPR010980">
    <property type="entry name" value="Cyt_c/b562"/>
</dbReference>
<dbReference type="SUPFAM" id="SSF47175">
    <property type="entry name" value="Cytochromes"/>
    <property type="match status" value="1"/>
</dbReference>
<comment type="caution">
    <text evidence="1">The sequence shown here is derived from an EMBL/GenBank/DDBJ whole genome shotgun (WGS) entry which is preliminary data.</text>
</comment>
<gene>
    <name evidence="1" type="ORF">LCGC14_0271860</name>
</gene>
<evidence type="ECO:0008006" key="2">
    <source>
        <dbReference type="Google" id="ProtNLM"/>
    </source>
</evidence>
<reference evidence="1" key="1">
    <citation type="journal article" date="2015" name="Nature">
        <title>Complex archaea that bridge the gap between prokaryotes and eukaryotes.</title>
        <authorList>
            <person name="Spang A."/>
            <person name="Saw J.H."/>
            <person name="Jorgensen S.L."/>
            <person name="Zaremba-Niedzwiedzka K."/>
            <person name="Martijn J."/>
            <person name="Lind A.E."/>
            <person name="van Eijk R."/>
            <person name="Schleper C."/>
            <person name="Guy L."/>
            <person name="Ettema T.J."/>
        </authorList>
    </citation>
    <scope>NUCLEOTIDE SEQUENCE</scope>
</reference>
<name>A0A0F9U3H1_9ZZZZ</name>
<dbReference type="EMBL" id="LAZR01000151">
    <property type="protein sequence ID" value="KKN86149.1"/>
    <property type="molecule type" value="Genomic_DNA"/>
</dbReference>
<dbReference type="Pfam" id="PF01322">
    <property type="entry name" value="Cytochrom_C_2"/>
    <property type="match status" value="1"/>
</dbReference>
<dbReference type="Gene3D" id="1.20.120.10">
    <property type="entry name" value="Cytochrome c/b562"/>
    <property type="match status" value="1"/>
</dbReference>
<proteinExistence type="predicted"/>
<dbReference type="GO" id="GO:0022900">
    <property type="term" value="P:electron transport chain"/>
    <property type="evidence" value="ECO:0007669"/>
    <property type="project" value="InterPro"/>
</dbReference>
<dbReference type="GO" id="GO:0020037">
    <property type="term" value="F:heme binding"/>
    <property type="evidence" value="ECO:0007669"/>
    <property type="project" value="InterPro"/>
</dbReference>
<evidence type="ECO:0000313" key="1">
    <source>
        <dbReference type="EMBL" id="KKN86149.1"/>
    </source>
</evidence>
<accession>A0A0F9U3H1</accession>
<dbReference type="PROSITE" id="PS51009">
    <property type="entry name" value="CYTCII"/>
    <property type="match status" value="1"/>
</dbReference>
<protein>
    <recommendedName>
        <fullName evidence="2">Cytochrome c domain-containing protein</fullName>
    </recommendedName>
</protein>